<protein>
    <submittedName>
        <fullName evidence="1">Uncharacterized protein</fullName>
    </submittedName>
</protein>
<organism evidence="1 2">
    <name type="scientific">Allomyces macrogynus (strain ATCC 38327)</name>
    <name type="common">Allomyces javanicus var. macrogynus</name>
    <dbReference type="NCBI Taxonomy" id="578462"/>
    <lineage>
        <taxon>Eukaryota</taxon>
        <taxon>Fungi</taxon>
        <taxon>Fungi incertae sedis</taxon>
        <taxon>Blastocladiomycota</taxon>
        <taxon>Blastocladiomycetes</taxon>
        <taxon>Blastocladiales</taxon>
        <taxon>Blastocladiaceae</taxon>
        <taxon>Allomyces</taxon>
    </lineage>
</organism>
<dbReference type="VEuPathDB" id="FungiDB:AMAG_13727"/>
<reference evidence="2" key="2">
    <citation type="submission" date="2009-11" db="EMBL/GenBank/DDBJ databases">
        <title>The Genome Sequence of Allomyces macrogynus strain ATCC 38327.</title>
        <authorList>
            <consortium name="The Broad Institute Genome Sequencing Platform"/>
            <person name="Russ C."/>
            <person name="Cuomo C."/>
            <person name="Shea T."/>
            <person name="Young S.K."/>
            <person name="Zeng Q."/>
            <person name="Koehrsen M."/>
            <person name="Haas B."/>
            <person name="Borodovsky M."/>
            <person name="Guigo R."/>
            <person name="Alvarado L."/>
            <person name="Berlin A."/>
            <person name="Borenstein D."/>
            <person name="Chen Z."/>
            <person name="Engels R."/>
            <person name="Freedman E."/>
            <person name="Gellesch M."/>
            <person name="Goldberg J."/>
            <person name="Griggs A."/>
            <person name="Gujja S."/>
            <person name="Heiman D."/>
            <person name="Hepburn T."/>
            <person name="Howarth C."/>
            <person name="Jen D."/>
            <person name="Larson L."/>
            <person name="Lewis B."/>
            <person name="Mehta T."/>
            <person name="Park D."/>
            <person name="Pearson M."/>
            <person name="Roberts A."/>
            <person name="Saif S."/>
            <person name="Shenoy N."/>
            <person name="Sisk P."/>
            <person name="Stolte C."/>
            <person name="Sykes S."/>
            <person name="Walk T."/>
            <person name="White J."/>
            <person name="Yandava C."/>
            <person name="Burger G."/>
            <person name="Gray M.W."/>
            <person name="Holland P.W.H."/>
            <person name="King N."/>
            <person name="Lang F.B.F."/>
            <person name="Roger A.J."/>
            <person name="Ruiz-Trillo I."/>
            <person name="Lander E."/>
            <person name="Nusbaum C."/>
        </authorList>
    </citation>
    <scope>NUCLEOTIDE SEQUENCE [LARGE SCALE GENOMIC DNA]</scope>
    <source>
        <strain evidence="2">ATCC 38327</strain>
    </source>
</reference>
<dbReference type="Proteomes" id="UP000054350">
    <property type="component" value="Unassembled WGS sequence"/>
</dbReference>
<keyword evidence="2" id="KW-1185">Reference proteome</keyword>
<accession>A0A0L0T3S7</accession>
<dbReference type="EMBL" id="GG745360">
    <property type="protein sequence ID" value="KNE69360.1"/>
    <property type="molecule type" value="Genomic_DNA"/>
</dbReference>
<gene>
    <name evidence="1" type="ORF">AMAG_13727</name>
</gene>
<evidence type="ECO:0000313" key="1">
    <source>
        <dbReference type="EMBL" id="KNE69360.1"/>
    </source>
</evidence>
<sequence length="105" mass="11610">MWLVLSALVSKFPPCLQHLMLMGPMAGDELGMLVAALPKTLMSLQLKCPALLSCFSMLTKALMQLIDAIKDLNQLKTLVFGHPLHATQWDKVWADLVLTLPVLVQ</sequence>
<reference evidence="1 2" key="1">
    <citation type="submission" date="2009-11" db="EMBL/GenBank/DDBJ databases">
        <title>Annotation of Allomyces macrogynus ATCC 38327.</title>
        <authorList>
            <consortium name="The Broad Institute Genome Sequencing Platform"/>
            <person name="Russ C."/>
            <person name="Cuomo C."/>
            <person name="Burger G."/>
            <person name="Gray M.W."/>
            <person name="Holland P.W.H."/>
            <person name="King N."/>
            <person name="Lang F.B.F."/>
            <person name="Roger A.J."/>
            <person name="Ruiz-Trillo I."/>
            <person name="Young S.K."/>
            <person name="Zeng Q."/>
            <person name="Gargeya S."/>
            <person name="Fitzgerald M."/>
            <person name="Haas B."/>
            <person name="Abouelleil A."/>
            <person name="Alvarado L."/>
            <person name="Arachchi H.M."/>
            <person name="Berlin A."/>
            <person name="Chapman S.B."/>
            <person name="Gearin G."/>
            <person name="Goldberg J."/>
            <person name="Griggs A."/>
            <person name="Gujja S."/>
            <person name="Hansen M."/>
            <person name="Heiman D."/>
            <person name="Howarth C."/>
            <person name="Larimer J."/>
            <person name="Lui A."/>
            <person name="MacDonald P.J.P."/>
            <person name="McCowen C."/>
            <person name="Montmayeur A."/>
            <person name="Murphy C."/>
            <person name="Neiman D."/>
            <person name="Pearson M."/>
            <person name="Priest M."/>
            <person name="Roberts A."/>
            <person name="Saif S."/>
            <person name="Shea T."/>
            <person name="Sisk P."/>
            <person name="Stolte C."/>
            <person name="Sykes S."/>
            <person name="Wortman J."/>
            <person name="Nusbaum C."/>
            <person name="Birren B."/>
        </authorList>
    </citation>
    <scope>NUCLEOTIDE SEQUENCE [LARGE SCALE GENOMIC DNA]</scope>
    <source>
        <strain evidence="1 2">ATCC 38327</strain>
    </source>
</reference>
<evidence type="ECO:0000313" key="2">
    <source>
        <dbReference type="Proteomes" id="UP000054350"/>
    </source>
</evidence>
<proteinExistence type="predicted"/>
<dbReference type="AlphaFoldDB" id="A0A0L0T3S7"/>
<name>A0A0L0T3S7_ALLM3</name>